<reference evidence="7" key="1">
    <citation type="journal article" date="2012" name="J. Appl. Microbiol.">
        <title>Diversity and bioactive potential of endospore-forming bacteria cultured from the marine sponge Haliclona simulans.</title>
        <authorList>
            <person name="Phelan R.W."/>
            <person name="O'Halloran J.A."/>
            <person name="Kennedy J."/>
            <person name="Morrissey J.P."/>
            <person name="Dobson A.D."/>
            <person name="O'Gara F."/>
            <person name="Barbosa T.M."/>
        </authorList>
    </citation>
    <scope>NUCLEOTIDE SEQUENCE</scope>
    <source>
        <strain evidence="7">MMA7</strain>
    </source>
</reference>
<keyword evidence="4 5" id="KW-0720">Serine protease</keyword>
<dbReference type="Pfam" id="PF00082">
    <property type="entry name" value="Peptidase_S8"/>
    <property type="match status" value="1"/>
</dbReference>
<evidence type="ECO:0000256" key="2">
    <source>
        <dbReference type="ARBA" id="ARBA00022670"/>
    </source>
</evidence>
<evidence type="ECO:0000256" key="5">
    <source>
        <dbReference type="PROSITE-ProRule" id="PRU01240"/>
    </source>
</evidence>
<dbReference type="Gene3D" id="3.40.50.200">
    <property type="entry name" value="Peptidase S8/S53 domain"/>
    <property type="match status" value="1"/>
</dbReference>
<name>R9R8K3_BACIU</name>
<dbReference type="InterPro" id="IPR000209">
    <property type="entry name" value="Peptidase_S8/S53_dom"/>
</dbReference>
<evidence type="ECO:0000256" key="4">
    <source>
        <dbReference type="ARBA" id="ARBA00022825"/>
    </source>
</evidence>
<dbReference type="PRINTS" id="PR00723">
    <property type="entry name" value="SUBTILISIN"/>
</dbReference>
<reference evidence="7" key="2">
    <citation type="journal article" date="2013" name="Mar. Drugs">
        <title>Subtilomycin: A New Lantibiotic from Bacillus subtilis Strain MMA7 Isolated from the Marine Sponge Haliclona simulans.</title>
        <authorList>
            <person name="Phelan R.W."/>
            <person name="Barret M."/>
            <person name="Cotter P.D."/>
            <person name="O'Connor P.M."/>
            <person name="Chen R."/>
            <person name="Morrissey J.P."/>
            <person name="Dobson A.D."/>
            <person name="O'Gara F."/>
            <person name="Barbosa T.M."/>
        </authorList>
    </citation>
    <scope>NUCLEOTIDE SEQUENCE</scope>
    <source>
        <strain evidence="7">MMA7</strain>
    </source>
</reference>
<accession>R9R8K3</accession>
<gene>
    <name evidence="7" type="primary">subP</name>
</gene>
<evidence type="ECO:0000256" key="3">
    <source>
        <dbReference type="ARBA" id="ARBA00022801"/>
    </source>
</evidence>
<evidence type="ECO:0000259" key="6">
    <source>
        <dbReference type="Pfam" id="PF00082"/>
    </source>
</evidence>
<dbReference type="PANTHER" id="PTHR43806:SF11">
    <property type="entry name" value="CEREVISIN-RELATED"/>
    <property type="match status" value="1"/>
</dbReference>
<dbReference type="InterPro" id="IPR015500">
    <property type="entry name" value="Peptidase_S8_subtilisin-rel"/>
</dbReference>
<dbReference type="RefSeq" id="WP_015715149.1">
    <property type="nucleotide sequence ID" value="NZ_BDCV01000005.1"/>
</dbReference>
<dbReference type="PANTHER" id="PTHR43806">
    <property type="entry name" value="PEPTIDASE S8"/>
    <property type="match status" value="1"/>
</dbReference>
<dbReference type="InterPro" id="IPR050131">
    <property type="entry name" value="Peptidase_S8_subtilisin-like"/>
</dbReference>
<feature type="active site" description="Charge relay system" evidence="5">
    <location>
        <position position="76"/>
    </location>
</feature>
<dbReference type="PROSITE" id="PS51892">
    <property type="entry name" value="SUBTILASE"/>
    <property type="match status" value="1"/>
</dbReference>
<feature type="active site" description="Charge relay system" evidence="5">
    <location>
        <position position="261"/>
    </location>
</feature>
<feature type="active site" description="Charge relay system" evidence="5">
    <location>
        <position position="41"/>
    </location>
</feature>
<dbReference type="SUPFAM" id="SSF52743">
    <property type="entry name" value="Subtilisin-like"/>
    <property type="match status" value="1"/>
</dbReference>
<dbReference type="AlphaFoldDB" id="R9R8K3"/>
<dbReference type="GO" id="GO:0004252">
    <property type="term" value="F:serine-type endopeptidase activity"/>
    <property type="evidence" value="ECO:0007669"/>
    <property type="project" value="UniProtKB-UniRule"/>
</dbReference>
<dbReference type="GO" id="GO:0006508">
    <property type="term" value="P:proteolysis"/>
    <property type="evidence" value="ECO:0007669"/>
    <property type="project" value="UniProtKB-KW"/>
</dbReference>
<keyword evidence="2 5" id="KW-0645">Protease</keyword>
<comment type="similarity">
    <text evidence="1 5">Belongs to the peptidase S8 family.</text>
</comment>
<dbReference type="InterPro" id="IPR036852">
    <property type="entry name" value="Peptidase_S8/S53_dom_sf"/>
</dbReference>
<dbReference type="PATRIC" id="fig|1423.287.peg.3970"/>
<sequence>MNMTTNALPNQFSWNSYKVTNGYRLYDLQVGSPLIKIAVIDSGYDPNHSEITGNIDKKKSCSFVDYENFNEDLYGHGTAVISVIVGKNQVKGVAPGITIISYKVLDRNGFGKIEWVIHAILKAIEDCVHIINLSHVFTMFGLGNKGAFNKLQQAIDKARKKGIIIVGAAGNQGVLLDMKSTSLYPTIKGINYVTSTNKNNYTSSYANIGSIIRFAAPSGELDETNNVTDLIIVAHPTNFPKTKFEKAIGLPDFYTVTCGTSISAAMFSSLIALVLTEYLICKQIHLSEKEILNIIQKNSSRVKDQNSIFEINAYSVIKFIKGLL</sequence>
<proteinExistence type="inferred from homology"/>
<organism evidence="7">
    <name type="scientific">Bacillus subtilis</name>
    <dbReference type="NCBI Taxonomy" id="1423"/>
    <lineage>
        <taxon>Bacteria</taxon>
        <taxon>Bacillati</taxon>
        <taxon>Bacillota</taxon>
        <taxon>Bacilli</taxon>
        <taxon>Bacillales</taxon>
        <taxon>Bacillaceae</taxon>
        <taxon>Bacillus</taxon>
    </lineage>
</organism>
<protein>
    <submittedName>
        <fullName evidence="7">Subtilisin-like protease</fullName>
    </submittedName>
</protein>
<dbReference type="EMBL" id="JX912247">
    <property type="protein sequence ID" value="AGL93172.1"/>
    <property type="molecule type" value="Genomic_DNA"/>
</dbReference>
<evidence type="ECO:0000256" key="1">
    <source>
        <dbReference type="ARBA" id="ARBA00011073"/>
    </source>
</evidence>
<evidence type="ECO:0000313" key="7">
    <source>
        <dbReference type="EMBL" id="AGL93172.1"/>
    </source>
</evidence>
<feature type="domain" description="Peptidase S8/S53" evidence="6">
    <location>
        <begin position="35"/>
        <end position="299"/>
    </location>
</feature>
<keyword evidence="3 5" id="KW-0378">Hydrolase</keyword>
<dbReference type="MEROPS" id="S08.A60"/>